<dbReference type="Proteomes" id="UP000535491">
    <property type="component" value="Unassembled WGS sequence"/>
</dbReference>
<proteinExistence type="predicted"/>
<reference evidence="2 3" key="1">
    <citation type="submission" date="2020-07" db="EMBL/GenBank/DDBJ databases">
        <authorList>
            <person name="Feng H."/>
        </authorList>
    </citation>
    <scope>NUCLEOTIDE SEQUENCE [LARGE SCALE GENOMIC DNA]</scope>
    <source>
        <strain evidence="3">s-10</strain>
    </source>
</reference>
<dbReference type="AlphaFoldDB" id="A0A7W1WU76"/>
<keyword evidence="1" id="KW-1133">Transmembrane helix</keyword>
<keyword evidence="1" id="KW-0812">Transmembrane</keyword>
<feature type="transmembrane region" description="Helical" evidence="1">
    <location>
        <begin position="16"/>
        <end position="39"/>
    </location>
</feature>
<evidence type="ECO:0000313" key="3">
    <source>
        <dbReference type="Proteomes" id="UP000535491"/>
    </source>
</evidence>
<organism evidence="2 3">
    <name type="scientific">Paenactinomyces guangxiensis</name>
    <dbReference type="NCBI Taxonomy" id="1490290"/>
    <lineage>
        <taxon>Bacteria</taxon>
        <taxon>Bacillati</taxon>
        <taxon>Bacillota</taxon>
        <taxon>Bacilli</taxon>
        <taxon>Bacillales</taxon>
        <taxon>Thermoactinomycetaceae</taxon>
        <taxon>Paenactinomyces</taxon>
    </lineage>
</organism>
<comment type="caution">
    <text evidence="2">The sequence shown here is derived from an EMBL/GenBank/DDBJ whole genome shotgun (WGS) entry which is preliminary data.</text>
</comment>
<protein>
    <submittedName>
        <fullName evidence="2">Uncharacterized protein</fullName>
    </submittedName>
</protein>
<dbReference type="RefSeq" id="WP_181754298.1">
    <property type="nucleotide sequence ID" value="NZ_JACEIQ010000025.1"/>
</dbReference>
<evidence type="ECO:0000256" key="1">
    <source>
        <dbReference type="SAM" id="Phobius"/>
    </source>
</evidence>
<keyword evidence="1" id="KW-0472">Membrane</keyword>
<name>A0A7W1WU76_9BACL</name>
<accession>A0A7W1WU76</accession>
<dbReference type="EMBL" id="JACEIQ010000025">
    <property type="protein sequence ID" value="MBA4496149.1"/>
    <property type="molecule type" value="Genomic_DNA"/>
</dbReference>
<gene>
    <name evidence="2" type="ORF">H1191_17885</name>
</gene>
<keyword evidence="3" id="KW-1185">Reference proteome</keyword>
<evidence type="ECO:0000313" key="2">
    <source>
        <dbReference type="EMBL" id="MBA4496149.1"/>
    </source>
</evidence>
<sequence length="191" mass="21539">MKINLIQNIPITRRFFSLWVTLIALVLGSLSGLAVWGYLEQRVQLAQVNKRISVILPQEAKVRAKVKEKEEFTADHRAVLDYQKTVGQLKSENMDWDQALSIMESAMSAEGRLFNVQVKGQTLKGMAAFSTLDSISYFQSQMKKSSSIYNFAIDSVEEASAMKDVKIKPETAKVVRFHFTFKSLAPEEGGR</sequence>